<dbReference type="STRING" id="363999.A0A439CUK0"/>
<evidence type="ECO:0000259" key="8">
    <source>
        <dbReference type="Pfam" id="PF20684"/>
    </source>
</evidence>
<evidence type="ECO:0000256" key="4">
    <source>
        <dbReference type="ARBA" id="ARBA00023136"/>
    </source>
</evidence>
<comment type="caution">
    <text evidence="9">The sequence shown here is derived from an EMBL/GenBank/DDBJ whole genome shotgun (WGS) entry which is preliminary data.</text>
</comment>
<evidence type="ECO:0000313" key="9">
    <source>
        <dbReference type="EMBL" id="RWA05815.1"/>
    </source>
</evidence>
<feature type="region of interest" description="Disordered" evidence="6">
    <location>
        <begin position="314"/>
        <end position="342"/>
    </location>
</feature>
<keyword evidence="4 7" id="KW-0472">Membrane</keyword>
<feature type="compositionally biased region" description="Polar residues" evidence="6">
    <location>
        <begin position="314"/>
        <end position="341"/>
    </location>
</feature>
<feature type="transmembrane region" description="Helical" evidence="7">
    <location>
        <begin position="40"/>
        <end position="62"/>
    </location>
</feature>
<feature type="transmembrane region" description="Helical" evidence="7">
    <location>
        <begin position="153"/>
        <end position="186"/>
    </location>
</feature>
<comment type="subcellular location">
    <subcellularLocation>
        <location evidence="1">Membrane</location>
        <topology evidence="1">Multi-pass membrane protein</topology>
    </subcellularLocation>
</comment>
<name>A0A439CUK0_9PEZI</name>
<feature type="transmembrane region" description="Helical" evidence="7">
    <location>
        <begin position="237"/>
        <end position="257"/>
    </location>
</feature>
<protein>
    <recommendedName>
        <fullName evidence="8">Rhodopsin domain-containing protein</fullName>
    </recommendedName>
</protein>
<dbReference type="Proteomes" id="UP000286045">
    <property type="component" value="Unassembled WGS sequence"/>
</dbReference>
<dbReference type="AlphaFoldDB" id="A0A439CUK0"/>
<keyword evidence="3 7" id="KW-1133">Transmembrane helix</keyword>
<evidence type="ECO:0000256" key="1">
    <source>
        <dbReference type="ARBA" id="ARBA00004141"/>
    </source>
</evidence>
<feature type="transmembrane region" description="Helical" evidence="7">
    <location>
        <begin position="206"/>
        <end position="225"/>
    </location>
</feature>
<dbReference type="PANTHER" id="PTHR33048:SF160">
    <property type="entry name" value="SAT4 FAMILY MEMBRANE PROTEIN"/>
    <property type="match status" value="1"/>
</dbReference>
<dbReference type="GO" id="GO:0016020">
    <property type="term" value="C:membrane"/>
    <property type="evidence" value="ECO:0007669"/>
    <property type="project" value="UniProtKB-SubCell"/>
</dbReference>
<evidence type="ECO:0000313" key="10">
    <source>
        <dbReference type="Proteomes" id="UP000286045"/>
    </source>
</evidence>
<dbReference type="PANTHER" id="PTHR33048">
    <property type="entry name" value="PTH11-LIKE INTEGRAL MEMBRANE PROTEIN (AFU_ORTHOLOGUE AFUA_5G11245)"/>
    <property type="match status" value="1"/>
</dbReference>
<dbReference type="InterPro" id="IPR049326">
    <property type="entry name" value="Rhodopsin_dom_fungi"/>
</dbReference>
<dbReference type="Pfam" id="PF20684">
    <property type="entry name" value="Fung_rhodopsin"/>
    <property type="match status" value="1"/>
</dbReference>
<feature type="domain" description="Rhodopsin" evidence="8">
    <location>
        <begin position="58"/>
        <end position="296"/>
    </location>
</feature>
<dbReference type="InterPro" id="IPR052337">
    <property type="entry name" value="SAT4-like"/>
</dbReference>
<keyword evidence="2 7" id="KW-0812">Transmembrane</keyword>
<evidence type="ECO:0000256" key="7">
    <source>
        <dbReference type="SAM" id="Phobius"/>
    </source>
</evidence>
<organism evidence="9 10">
    <name type="scientific">Xylaria grammica</name>
    <dbReference type="NCBI Taxonomy" id="363999"/>
    <lineage>
        <taxon>Eukaryota</taxon>
        <taxon>Fungi</taxon>
        <taxon>Dikarya</taxon>
        <taxon>Ascomycota</taxon>
        <taxon>Pezizomycotina</taxon>
        <taxon>Sordariomycetes</taxon>
        <taxon>Xylariomycetidae</taxon>
        <taxon>Xylariales</taxon>
        <taxon>Xylariaceae</taxon>
        <taxon>Xylaria</taxon>
    </lineage>
</organism>
<evidence type="ECO:0000256" key="5">
    <source>
        <dbReference type="ARBA" id="ARBA00038359"/>
    </source>
</evidence>
<feature type="transmembrane region" description="Helical" evidence="7">
    <location>
        <begin position="74"/>
        <end position="95"/>
    </location>
</feature>
<proteinExistence type="inferred from homology"/>
<reference evidence="9 10" key="1">
    <citation type="submission" date="2018-12" db="EMBL/GenBank/DDBJ databases">
        <title>Draft genome sequence of Xylaria grammica IHI A82.</title>
        <authorList>
            <person name="Buettner E."/>
            <person name="Kellner H."/>
        </authorList>
    </citation>
    <scope>NUCLEOTIDE SEQUENCE [LARGE SCALE GENOMIC DNA]</scope>
    <source>
        <strain evidence="9 10">IHI A82</strain>
    </source>
</reference>
<accession>A0A439CUK0</accession>
<sequence>MDLIPYLPKEQQEALLAGPALAPPEGVVANFDNPPNSNRIAHATFVICLFFATFSFFVRMYARILGLRSVKLEDALTFVAFANYIGYIYCCYRLMIEYGYFIHQWDLHLGDLIEITYILQIGGVLYSVTLPLLKASILLEWTRFFVPQGTRNVFWWLCMTLVGIQLSFLVASVFALSFACIPYQRIWDFTIPGKCIKKSELEITSAAIHFVSDIVILVLPQKVIWSLHMSLRKKLGVSFIFSLGVLACVSAILRLVSTIEYSTSDDVTYAVSAVVLWALAEMTCGFIVVGMPTAPKILLETRLISRIKSSFRSWTGSNQDESKNTGLSHTSKSSNTANSYHKISDRGVPLRNLKSLDSSESTERLRDFVTKPENSIVRTTQVSTSEDYDYERQVQHEQLQRQHPWRMKE</sequence>
<feature type="transmembrane region" description="Helical" evidence="7">
    <location>
        <begin position="269"/>
        <end position="289"/>
    </location>
</feature>
<dbReference type="EMBL" id="RYZI01000396">
    <property type="protein sequence ID" value="RWA05815.1"/>
    <property type="molecule type" value="Genomic_DNA"/>
</dbReference>
<evidence type="ECO:0000256" key="2">
    <source>
        <dbReference type="ARBA" id="ARBA00022692"/>
    </source>
</evidence>
<keyword evidence="10" id="KW-1185">Reference proteome</keyword>
<comment type="similarity">
    <text evidence="5">Belongs to the SAT4 family.</text>
</comment>
<evidence type="ECO:0000256" key="6">
    <source>
        <dbReference type="SAM" id="MobiDB-lite"/>
    </source>
</evidence>
<feature type="transmembrane region" description="Helical" evidence="7">
    <location>
        <begin position="115"/>
        <end position="133"/>
    </location>
</feature>
<evidence type="ECO:0000256" key="3">
    <source>
        <dbReference type="ARBA" id="ARBA00022989"/>
    </source>
</evidence>
<gene>
    <name evidence="9" type="ORF">EKO27_g9292</name>
</gene>